<feature type="compositionally biased region" description="Low complexity" evidence="1">
    <location>
        <begin position="281"/>
        <end position="291"/>
    </location>
</feature>
<gene>
    <name evidence="3" type="ORF">nbrc107697_27360</name>
</gene>
<sequence length="327" mass="33680">MKKLFGVWALLAALTLVIGGCSSDDSKSSPDSAASPVSAAKQGDPSKPDPRTAGWDIHGYPINGGPKGADGSTGNNLDRHFCAHNQDRRCPVGSYVGPFTGYHDGHGYWDANGRPVHGGPVGADGSTGNNLTQEHCARNEDPACPRGSYVGPNAQRDPRGGPHYVKCEGTICTNPNHGAGTDPKENGGDSGAHGVWDANGNPIAGGPTGADGSTGNNRTRQYCAANQDPGCPAGSYIAPAQPGPPEPGQNQMQGPGEQKNDDQNNDNQNNNDQNDDDQNDNDQGGDQNNDQGGDDQGGDQNNDQGGDDQGGDDQGGDQNNDQGGDDN</sequence>
<evidence type="ECO:0000256" key="1">
    <source>
        <dbReference type="SAM" id="MobiDB-lite"/>
    </source>
</evidence>
<dbReference type="Proteomes" id="UP000444980">
    <property type="component" value="Unassembled WGS sequence"/>
</dbReference>
<dbReference type="PROSITE" id="PS51257">
    <property type="entry name" value="PROKAR_LIPOPROTEIN"/>
    <property type="match status" value="1"/>
</dbReference>
<protein>
    <recommendedName>
        <fullName evidence="5">Lipoprotein</fullName>
    </recommendedName>
</protein>
<dbReference type="EMBL" id="BJOU01000008">
    <property type="protein sequence ID" value="GED98697.1"/>
    <property type="molecule type" value="Genomic_DNA"/>
</dbReference>
<evidence type="ECO:0000313" key="3">
    <source>
        <dbReference type="EMBL" id="GED98697.1"/>
    </source>
</evidence>
<keyword evidence="2" id="KW-0732">Signal</keyword>
<comment type="caution">
    <text evidence="3">The sequence shown here is derived from an EMBL/GenBank/DDBJ whole genome shotgun (WGS) entry which is preliminary data.</text>
</comment>
<feature type="compositionally biased region" description="Low complexity" evidence="1">
    <location>
        <begin position="316"/>
        <end position="327"/>
    </location>
</feature>
<feature type="signal peptide" evidence="2">
    <location>
        <begin position="1"/>
        <end position="23"/>
    </location>
</feature>
<accession>A0A7I9UZU2</accession>
<feature type="compositionally biased region" description="Low complexity" evidence="1">
    <location>
        <begin position="29"/>
        <end position="41"/>
    </location>
</feature>
<feature type="compositionally biased region" description="Acidic residues" evidence="1">
    <location>
        <begin position="305"/>
        <end position="315"/>
    </location>
</feature>
<evidence type="ECO:0000313" key="4">
    <source>
        <dbReference type="Proteomes" id="UP000444980"/>
    </source>
</evidence>
<feature type="chain" id="PRO_5038656765" description="Lipoprotein" evidence="2">
    <location>
        <begin position="24"/>
        <end position="327"/>
    </location>
</feature>
<keyword evidence="4" id="KW-1185">Reference proteome</keyword>
<organism evidence="3 4">
    <name type="scientific">Gordonia crocea</name>
    <dbReference type="NCBI Taxonomy" id="589162"/>
    <lineage>
        <taxon>Bacteria</taxon>
        <taxon>Bacillati</taxon>
        <taxon>Actinomycetota</taxon>
        <taxon>Actinomycetes</taxon>
        <taxon>Mycobacteriales</taxon>
        <taxon>Gordoniaceae</taxon>
        <taxon>Gordonia</taxon>
    </lineage>
</organism>
<evidence type="ECO:0008006" key="5">
    <source>
        <dbReference type="Google" id="ProtNLM"/>
    </source>
</evidence>
<feature type="region of interest" description="Disordered" evidence="1">
    <location>
        <begin position="24"/>
        <end position="72"/>
    </location>
</feature>
<feature type="compositionally biased region" description="Low complexity" evidence="1">
    <location>
        <begin position="248"/>
        <end position="257"/>
    </location>
</feature>
<name>A0A7I9UZU2_9ACTN</name>
<reference evidence="4" key="1">
    <citation type="submission" date="2019-06" db="EMBL/GenBank/DDBJ databases">
        <title>Gordonia isolated from sludge of a wastewater treatment plant.</title>
        <authorList>
            <person name="Tamura T."/>
            <person name="Aoyama K."/>
            <person name="Kang Y."/>
            <person name="Saito S."/>
            <person name="Akiyama N."/>
            <person name="Yazawa K."/>
            <person name="Gonoi T."/>
            <person name="Mikami Y."/>
        </authorList>
    </citation>
    <scope>NUCLEOTIDE SEQUENCE [LARGE SCALE GENOMIC DNA]</scope>
    <source>
        <strain evidence="4">NBRC 107697</strain>
    </source>
</reference>
<evidence type="ECO:0000256" key="2">
    <source>
        <dbReference type="SAM" id="SignalP"/>
    </source>
</evidence>
<proteinExistence type="predicted"/>
<feature type="compositionally biased region" description="Polar residues" evidence="1">
    <location>
        <begin position="211"/>
        <end position="220"/>
    </location>
</feature>
<feature type="region of interest" description="Disordered" evidence="1">
    <location>
        <begin position="178"/>
        <end position="327"/>
    </location>
</feature>
<dbReference type="AlphaFoldDB" id="A0A7I9UZU2"/>